<dbReference type="PANTHER" id="PTHR31018:SF3">
    <property type="entry name" value="RECEPTOR PROTEIN-TYROSINE KINASE"/>
    <property type="match status" value="1"/>
</dbReference>
<accession>A0A8J4EYP3</accession>
<evidence type="ECO:0000256" key="3">
    <source>
        <dbReference type="ARBA" id="ARBA00022525"/>
    </source>
</evidence>
<dbReference type="InterPro" id="IPR036941">
    <property type="entry name" value="Rcpt_L-dom_sf"/>
</dbReference>
<dbReference type="Gene3D" id="3.80.20.20">
    <property type="entry name" value="Receptor L-domain"/>
    <property type="match status" value="2"/>
</dbReference>
<dbReference type="Proteomes" id="UP000747399">
    <property type="component" value="Unassembled WGS sequence"/>
</dbReference>
<evidence type="ECO:0000313" key="7">
    <source>
        <dbReference type="EMBL" id="GIL53572.1"/>
    </source>
</evidence>
<keyword evidence="4 6" id="KW-0732">Signal</keyword>
<comment type="caution">
    <text evidence="7">The sequence shown here is derived from an EMBL/GenBank/DDBJ whole genome shotgun (WGS) entry which is preliminary data.</text>
</comment>
<evidence type="ECO:0000256" key="1">
    <source>
        <dbReference type="ARBA" id="ARBA00004191"/>
    </source>
</evidence>
<keyword evidence="5" id="KW-0325">Glycoprotein</keyword>
<feature type="signal peptide" evidence="6">
    <location>
        <begin position="1"/>
        <end position="34"/>
    </location>
</feature>
<evidence type="ECO:0000256" key="5">
    <source>
        <dbReference type="ARBA" id="ARBA00023180"/>
    </source>
</evidence>
<feature type="chain" id="PRO_5035242209" description="Receptor L-domain domain-containing protein" evidence="6">
    <location>
        <begin position="35"/>
        <end position="736"/>
    </location>
</feature>
<reference evidence="7" key="1">
    <citation type="journal article" date="2021" name="Proc. Natl. Acad. Sci. U.S.A.">
        <title>Three genomes in the algal genus Volvox reveal the fate of a haploid sex-determining region after a transition to homothallism.</title>
        <authorList>
            <person name="Yamamoto K."/>
            <person name="Hamaji T."/>
            <person name="Kawai-Toyooka H."/>
            <person name="Matsuzaki R."/>
            <person name="Takahashi F."/>
            <person name="Nishimura Y."/>
            <person name="Kawachi M."/>
            <person name="Noguchi H."/>
            <person name="Minakuchi Y."/>
            <person name="Umen J.G."/>
            <person name="Toyoda A."/>
            <person name="Nozaki H."/>
        </authorList>
    </citation>
    <scope>NUCLEOTIDE SEQUENCE</scope>
    <source>
        <strain evidence="7">NIES-3780</strain>
    </source>
</reference>
<dbReference type="AlphaFoldDB" id="A0A8J4EYP3"/>
<evidence type="ECO:0000256" key="2">
    <source>
        <dbReference type="ARBA" id="ARBA00022512"/>
    </source>
</evidence>
<evidence type="ECO:0000313" key="8">
    <source>
        <dbReference type="Proteomes" id="UP000747399"/>
    </source>
</evidence>
<protein>
    <recommendedName>
        <fullName evidence="9">Receptor L-domain domain-containing protein</fullName>
    </recommendedName>
</protein>
<keyword evidence="3" id="KW-0964">Secreted</keyword>
<sequence>MCYGRSSRAVRVVLLQLLATLVLMAATTVTVTDAAQQTQLSTCAGVPTLVVYAGSGGIPDLVEVYDELPLDKKGLLPLGQSQVAMMNLEAPTCSLNGVALWPGNLLLYDNGTLSKALPVLGSLTAVSGTLMLYGHAGLGGTGIRSLQGISNIKSAANLLVYNMDALADLRGLEGFTSLPGDLYLADNARLRTLVGLDGLINVGGDLALLSNMGLISVQGLQNLQTVGGQLVAIGNGKLTDLLALLSLTSIGSMKEANNGDVRLELPEAVRMAPATAFAPTATAVPTAAPGTTVGAGSGTPPAVQNSGSVYVLPASDPASPPTWSPGITREAPQPDRTVVLLYGGTPPLFDELEGWLRNFDPPMEHLGIREYNTRLIHLYGDSGEVKQLSVISGSLVIWANGDIGTGLWPLRGLTAVYGQLVILGARDGSSTLETLQGLDNLQYVGGLHLVYLNQLRNLTGLGSLRTVRGDLNILFCASLQSTRGLGPLTSIYTDLYLKGNRGLWDMSGFRAIRSIGWDLHLQDMPYIKNLEGLSAVQTVYGEIVIKNCSQLTSTSGLKSLSQIGVSVALLWNDALSDVSGLSRLSQIPGDLQLTGNPSLQSLQPLSSLTTVGLNLVLSSCRGLQDMKGLGGLRYVGSLVSITDNPSLKTLQGLSSLTDVGDKLLIARNPQLHSLADLDASLKRVGTGGIYILGNSNLNTLGRLPANLERVYGPVVIRGPVSSSDVAGLQDKSTGGS</sequence>
<keyword evidence="8" id="KW-1185">Reference proteome</keyword>
<evidence type="ECO:0008006" key="9">
    <source>
        <dbReference type="Google" id="ProtNLM"/>
    </source>
</evidence>
<dbReference type="EMBL" id="BNCO01000015">
    <property type="protein sequence ID" value="GIL53572.1"/>
    <property type="molecule type" value="Genomic_DNA"/>
</dbReference>
<gene>
    <name evidence="7" type="ORF">Vafri_9184</name>
</gene>
<dbReference type="SUPFAM" id="SSF52058">
    <property type="entry name" value="L domain-like"/>
    <property type="match status" value="5"/>
</dbReference>
<evidence type="ECO:0000256" key="4">
    <source>
        <dbReference type="ARBA" id="ARBA00022729"/>
    </source>
</evidence>
<dbReference type="InterPro" id="IPR051648">
    <property type="entry name" value="CWI-Assembly_Regulator"/>
</dbReference>
<comment type="subcellular location">
    <subcellularLocation>
        <location evidence="1">Secreted</location>
        <location evidence="1">Cell wall</location>
    </subcellularLocation>
</comment>
<organism evidence="7 8">
    <name type="scientific">Volvox africanus</name>
    <dbReference type="NCBI Taxonomy" id="51714"/>
    <lineage>
        <taxon>Eukaryota</taxon>
        <taxon>Viridiplantae</taxon>
        <taxon>Chlorophyta</taxon>
        <taxon>core chlorophytes</taxon>
        <taxon>Chlorophyceae</taxon>
        <taxon>CS clade</taxon>
        <taxon>Chlamydomonadales</taxon>
        <taxon>Volvocaceae</taxon>
        <taxon>Volvox</taxon>
    </lineage>
</organism>
<name>A0A8J4EYP3_9CHLO</name>
<evidence type="ECO:0000256" key="6">
    <source>
        <dbReference type="SAM" id="SignalP"/>
    </source>
</evidence>
<dbReference type="PANTHER" id="PTHR31018">
    <property type="entry name" value="SPORULATION-SPECIFIC PROTEIN-RELATED"/>
    <property type="match status" value="1"/>
</dbReference>
<proteinExistence type="predicted"/>
<keyword evidence="2" id="KW-0134">Cell wall</keyword>